<sequence>MPDERWTDEFLNQLREAGDPDADDAIAEVSATGQEEAARQGLIGLRPQQRRDPQRPATKPGDDRGAAGVHP</sequence>
<dbReference type="RefSeq" id="WP_010695988.1">
    <property type="nucleotide sequence ID" value="NZ_CP061007.1"/>
</dbReference>
<feature type="region of interest" description="Disordered" evidence="1">
    <location>
        <begin position="31"/>
        <end position="71"/>
    </location>
</feature>
<proteinExistence type="predicted"/>
<comment type="caution">
    <text evidence="2">The sequence shown here is derived from an EMBL/GenBank/DDBJ whole genome shotgun (WGS) entry which is preliminary data.</text>
</comment>
<organism evidence="2 3">
    <name type="scientific">Saccharopolyspora spinosa</name>
    <dbReference type="NCBI Taxonomy" id="60894"/>
    <lineage>
        <taxon>Bacteria</taxon>
        <taxon>Bacillati</taxon>
        <taxon>Actinomycetota</taxon>
        <taxon>Actinomycetes</taxon>
        <taxon>Pseudonocardiales</taxon>
        <taxon>Pseudonocardiaceae</taxon>
        <taxon>Saccharopolyspora</taxon>
    </lineage>
</organism>
<name>A0A2N3XVX4_SACSN</name>
<dbReference type="EMBL" id="PJNB01000001">
    <property type="protein sequence ID" value="PKW14760.1"/>
    <property type="molecule type" value="Genomic_DNA"/>
</dbReference>
<gene>
    <name evidence="2" type="ORF">A8926_2407</name>
</gene>
<dbReference type="OrthoDB" id="7614910at2"/>
<feature type="compositionally biased region" description="Basic and acidic residues" evidence="1">
    <location>
        <begin position="49"/>
        <end position="65"/>
    </location>
</feature>
<dbReference type="AlphaFoldDB" id="A0A2N3XVX4"/>
<evidence type="ECO:0000256" key="1">
    <source>
        <dbReference type="SAM" id="MobiDB-lite"/>
    </source>
</evidence>
<accession>A0A2N3XVX4</accession>
<dbReference type="Proteomes" id="UP000233786">
    <property type="component" value="Unassembled WGS sequence"/>
</dbReference>
<reference evidence="2" key="1">
    <citation type="submission" date="2017-12" db="EMBL/GenBank/DDBJ databases">
        <title>Sequencing the genomes of 1000 Actinobacteria strains.</title>
        <authorList>
            <person name="Klenk H.-P."/>
        </authorList>
    </citation>
    <scope>NUCLEOTIDE SEQUENCE [LARGE SCALE GENOMIC DNA]</scope>
    <source>
        <strain evidence="2">DSM 44228</strain>
    </source>
</reference>
<keyword evidence="3" id="KW-1185">Reference proteome</keyword>
<protein>
    <submittedName>
        <fullName evidence="2">Uncharacterized protein</fullName>
    </submittedName>
</protein>
<evidence type="ECO:0000313" key="3">
    <source>
        <dbReference type="Proteomes" id="UP000233786"/>
    </source>
</evidence>
<evidence type="ECO:0000313" key="2">
    <source>
        <dbReference type="EMBL" id="PKW14760.1"/>
    </source>
</evidence>